<feature type="transmembrane region" description="Helical" evidence="8">
    <location>
        <begin position="139"/>
        <end position="159"/>
    </location>
</feature>
<protein>
    <submittedName>
        <fullName evidence="10">Rhomboid domain-containing protein 1</fullName>
    </submittedName>
</protein>
<keyword evidence="3" id="KW-0645">Protease</keyword>
<dbReference type="Pfam" id="PF01694">
    <property type="entry name" value="Rhomboid"/>
    <property type="match status" value="1"/>
</dbReference>
<organism evidence="10">
    <name type="scientific">Lygus hesperus</name>
    <name type="common">Western plant bug</name>
    <dbReference type="NCBI Taxonomy" id="30085"/>
    <lineage>
        <taxon>Eukaryota</taxon>
        <taxon>Metazoa</taxon>
        <taxon>Ecdysozoa</taxon>
        <taxon>Arthropoda</taxon>
        <taxon>Hexapoda</taxon>
        <taxon>Insecta</taxon>
        <taxon>Pterygota</taxon>
        <taxon>Neoptera</taxon>
        <taxon>Paraneoptera</taxon>
        <taxon>Hemiptera</taxon>
        <taxon>Heteroptera</taxon>
        <taxon>Panheteroptera</taxon>
        <taxon>Cimicomorpha</taxon>
        <taxon>Miridae</taxon>
        <taxon>Mirini</taxon>
        <taxon>Lygus</taxon>
    </lineage>
</organism>
<evidence type="ECO:0000256" key="3">
    <source>
        <dbReference type="ARBA" id="ARBA00022670"/>
    </source>
</evidence>
<evidence type="ECO:0000256" key="8">
    <source>
        <dbReference type="SAM" id="Phobius"/>
    </source>
</evidence>
<dbReference type="PANTHER" id="PTHR43066:SF1">
    <property type="entry name" value="RHOMBOID PROTEIN 2"/>
    <property type="match status" value="1"/>
</dbReference>
<dbReference type="GO" id="GO:0004252">
    <property type="term" value="F:serine-type endopeptidase activity"/>
    <property type="evidence" value="ECO:0007669"/>
    <property type="project" value="InterPro"/>
</dbReference>
<feature type="transmembrane region" description="Helical" evidence="8">
    <location>
        <begin position="110"/>
        <end position="133"/>
    </location>
</feature>
<feature type="domain" description="Peptidase S54 rhomboid" evidence="9">
    <location>
        <begin position="73"/>
        <end position="212"/>
    </location>
</feature>
<dbReference type="InterPro" id="IPR022764">
    <property type="entry name" value="Peptidase_S54_rhomboid_dom"/>
</dbReference>
<dbReference type="PANTHER" id="PTHR43066">
    <property type="entry name" value="RHOMBOID-RELATED PROTEIN"/>
    <property type="match status" value="1"/>
</dbReference>
<dbReference type="AlphaFoldDB" id="A0A0A9XR33"/>
<name>A0A0A9XR33_LYGHE</name>
<dbReference type="SUPFAM" id="SSF144091">
    <property type="entry name" value="Rhomboid-like"/>
    <property type="match status" value="1"/>
</dbReference>
<evidence type="ECO:0000256" key="4">
    <source>
        <dbReference type="ARBA" id="ARBA00022692"/>
    </source>
</evidence>
<keyword evidence="7 8" id="KW-0472">Membrane</keyword>
<comment type="similarity">
    <text evidence="2">Belongs to the peptidase S54 family.</text>
</comment>
<proteinExistence type="inferred from homology"/>
<dbReference type="GO" id="GO:0016020">
    <property type="term" value="C:membrane"/>
    <property type="evidence" value="ECO:0007669"/>
    <property type="project" value="UniProtKB-SubCell"/>
</dbReference>
<dbReference type="Gene3D" id="1.20.1540.10">
    <property type="entry name" value="Rhomboid-like"/>
    <property type="match status" value="1"/>
</dbReference>
<evidence type="ECO:0000259" key="9">
    <source>
        <dbReference type="Pfam" id="PF01694"/>
    </source>
</evidence>
<dbReference type="GO" id="GO:0006508">
    <property type="term" value="P:proteolysis"/>
    <property type="evidence" value="ECO:0007669"/>
    <property type="project" value="UniProtKB-KW"/>
</dbReference>
<dbReference type="EMBL" id="GBHO01022296">
    <property type="protein sequence ID" value="JAG21308.1"/>
    <property type="molecule type" value="Transcribed_RNA"/>
</dbReference>
<comment type="subcellular location">
    <subcellularLocation>
        <location evidence="1">Membrane</location>
        <topology evidence="1">Multi-pass membrane protein</topology>
    </subcellularLocation>
</comment>
<dbReference type="FunFam" id="1.20.1540.10:FF:000008">
    <property type="entry name" value="RHOMBOID-like protein 13"/>
    <property type="match status" value="1"/>
</dbReference>
<evidence type="ECO:0000256" key="1">
    <source>
        <dbReference type="ARBA" id="ARBA00004141"/>
    </source>
</evidence>
<dbReference type="InterPro" id="IPR035952">
    <property type="entry name" value="Rhomboid-like_sf"/>
</dbReference>
<evidence type="ECO:0000256" key="6">
    <source>
        <dbReference type="ARBA" id="ARBA00022989"/>
    </source>
</evidence>
<keyword evidence="4 8" id="KW-0812">Transmembrane</keyword>
<evidence type="ECO:0000256" key="2">
    <source>
        <dbReference type="ARBA" id="ARBA00009045"/>
    </source>
</evidence>
<evidence type="ECO:0000256" key="5">
    <source>
        <dbReference type="ARBA" id="ARBA00022801"/>
    </source>
</evidence>
<accession>A0A0A9XR33</accession>
<reference evidence="10" key="1">
    <citation type="journal article" date="2014" name="PLoS ONE">
        <title>Transcriptome-Based Identification of ABC Transporters in the Western Tarnished Plant Bug Lygus hesperus.</title>
        <authorList>
            <person name="Hull J.J."/>
            <person name="Chaney K."/>
            <person name="Geib S.M."/>
            <person name="Fabrick J.A."/>
            <person name="Brent C.S."/>
            <person name="Walsh D."/>
            <person name="Lavine L.C."/>
        </authorList>
    </citation>
    <scope>NUCLEOTIDE SEQUENCE</scope>
</reference>
<evidence type="ECO:0000313" key="10">
    <source>
        <dbReference type="EMBL" id="JAG21308.1"/>
    </source>
</evidence>
<sequence length="281" mass="32309">MRRDQRRQRGLELGVLLLIGEVLNIGYDAIPPVTLVSIIGQALLYIGVINVPWEKWDVCISGKKVLHHHDYKSFFLSNVEHADDMHLYYNMISYLVKGRTLEYKYGSANFALLLAFLSTLTSFFYVAIAYVAAEFLENKHAMSSCAIGFSGVIFALKLLTTLENPVGHTYIQGFRVHVKYAAWAELVAIHVLVPNASFMGHLAGILAGLVYFKTPLRSVVDYLLSNFTGHPMRHGTHSSEYSRNYDDYDYYEERDNSYRQSSYSNRYQQPYRRPNNFGWRF</sequence>
<keyword evidence="5" id="KW-0378">Hydrolase</keyword>
<feature type="transmembrane region" description="Helical" evidence="8">
    <location>
        <begin position="180"/>
        <end position="212"/>
    </location>
</feature>
<keyword evidence="6 8" id="KW-1133">Transmembrane helix</keyword>
<reference evidence="10" key="2">
    <citation type="submission" date="2014-07" db="EMBL/GenBank/DDBJ databases">
        <authorList>
            <person name="Hull J."/>
        </authorList>
    </citation>
    <scope>NUCLEOTIDE SEQUENCE</scope>
</reference>
<gene>
    <name evidence="10" type="primary">RHBDD1</name>
    <name evidence="10" type="ORF">CM83_43041</name>
</gene>
<evidence type="ECO:0000256" key="7">
    <source>
        <dbReference type="ARBA" id="ARBA00023136"/>
    </source>
</evidence>